<proteinExistence type="predicted"/>
<keyword evidence="3" id="KW-1185">Reference proteome</keyword>
<name>A0A392RIJ2_9FABA</name>
<evidence type="ECO:0000256" key="1">
    <source>
        <dbReference type="SAM" id="MobiDB-lite"/>
    </source>
</evidence>
<sequence>MMPKPEPMRHRRKGEKPPQRGDAVARRRSLIAPPTTMSTSETLMRRWRRAACLEREQGCVLLDGDSLLQIKRRRNLARKMRCFLSRGGTGFFSHEEGFMTNKCTCVSTAK</sequence>
<protein>
    <submittedName>
        <fullName evidence="2">Uncharacterized protein</fullName>
    </submittedName>
</protein>
<feature type="region of interest" description="Disordered" evidence="1">
    <location>
        <begin position="1"/>
        <end position="40"/>
    </location>
</feature>
<evidence type="ECO:0000313" key="3">
    <source>
        <dbReference type="Proteomes" id="UP000265520"/>
    </source>
</evidence>
<reference evidence="2 3" key="1">
    <citation type="journal article" date="2018" name="Front. Plant Sci.">
        <title>Red Clover (Trifolium pratense) and Zigzag Clover (T. medium) - A Picture of Genomic Similarities and Differences.</title>
        <authorList>
            <person name="Dluhosova J."/>
            <person name="Istvanek J."/>
            <person name="Nedelnik J."/>
            <person name="Repkova J."/>
        </authorList>
    </citation>
    <scope>NUCLEOTIDE SEQUENCE [LARGE SCALE GENOMIC DNA]</scope>
    <source>
        <strain evidence="3">cv. 10/8</strain>
        <tissue evidence="2">Leaf</tissue>
    </source>
</reference>
<feature type="compositionally biased region" description="Basic and acidic residues" evidence="1">
    <location>
        <begin position="15"/>
        <end position="25"/>
    </location>
</feature>
<dbReference type="AlphaFoldDB" id="A0A392RIJ2"/>
<evidence type="ECO:0000313" key="2">
    <source>
        <dbReference type="EMBL" id="MCI35864.1"/>
    </source>
</evidence>
<comment type="caution">
    <text evidence="2">The sequence shown here is derived from an EMBL/GenBank/DDBJ whole genome shotgun (WGS) entry which is preliminary data.</text>
</comment>
<dbReference type="EMBL" id="LXQA010227856">
    <property type="protein sequence ID" value="MCI35864.1"/>
    <property type="molecule type" value="Genomic_DNA"/>
</dbReference>
<accession>A0A392RIJ2</accession>
<dbReference type="Proteomes" id="UP000265520">
    <property type="component" value="Unassembled WGS sequence"/>
</dbReference>
<organism evidence="2 3">
    <name type="scientific">Trifolium medium</name>
    <dbReference type="NCBI Taxonomy" id="97028"/>
    <lineage>
        <taxon>Eukaryota</taxon>
        <taxon>Viridiplantae</taxon>
        <taxon>Streptophyta</taxon>
        <taxon>Embryophyta</taxon>
        <taxon>Tracheophyta</taxon>
        <taxon>Spermatophyta</taxon>
        <taxon>Magnoliopsida</taxon>
        <taxon>eudicotyledons</taxon>
        <taxon>Gunneridae</taxon>
        <taxon>Pentapetalae</taxon>
        <taxon>rosids</taxon>
        <taxon>fabids</taxon>
        <taxon>Fabales</taxon>
        <taxon>Fabaceae</taxon>
        <taxon>Papilionoideae</taxon>
        <taxon>50 kb inversion clade</taxon>
        <taxon>NPAAA clade</taxon>
        <taxon>Hologalegina</taxon>
        <taxon>IRL clade</taxon>
        <taxon>Trifolieae</taxon>
        <taxon>Trifolium</taxon>
    </lineage>
</organism>